<dbReference type="InterPro" id="IPR006342">
    <property type="entry name" value="FkbM_mtfrase"/>
</dbReference>
<dbReference type="GO" id="GO:0008168">
    <property type="term" value="F:methyltransferase activity"/>
    <property type="evidence" value="ECO:0007669"/>
    <property type="project" value="UniProtKB-KW"/>
</dbReference>
<dbReference type="PANTHER" id="PTHR34203:SF15">
    <property type="entry name" value="SLL1173 PROTEIN"/>
    <property type="match status" value="1"/>
</dbReference>
<protein>
    <submittedName>
        <fullName evidence="2">FkbM family methyltransferase</fullName>
    </submittedName>
</protein>
<dbReference type="Pfam" id="PF05050">
    <property type="entry name" value="Methyltransf_21"/>
    <property type="match status" value="1"/>
</dbReference>
<feature type="domain" description="Methyltransferase FkbM" evidence="1">
    <location>
        <begin position="88"/>
        <end position="251"/>
    </location>
</feature>
<dbReference type="GO" id="GO:0032259">
    <property type="term" value="P:methylation"/>
    <property type="evidence" value="ECO:0007669"/>
    <property type="project" value="UniProtKB-KW"/>
</dbReference>
<keyword evidence="2" id="KW-0808">Transferase</keyword>
<evidence type="ECO:0000259" key="1">
    <source>
        <dbReference type="Pfam" id="PF05050"/>
    </source>
</evidence>
<dbReference type="EMBL" id="JAERSF010000004">
    <property type="protein sequence ID" value="MBL0738898.1"/>
    <property type="molecule type" value="Genomic_DNA"/>
</dbReference>
<dbReference type="NCBIfam" id="TIGR01444">
    <property type="entry name" value="fkbM_fam"/>
    <property type="match status" value="1"/>
</dbReference>
<dbReference type="PANTHER" id="PTHR34203">
    <property type="entry name" value="METHYLTRANSFERASE, FKBM FAMILY PROTEIN"/>
    <property type="match status" value="1"/>
</dbReference>
<proteinExistence type="predicted"/>
<dbReference type="InterPro" id="IPR029063">
    <property type="entry name" value="SAM-dependent_MTases_sf"/>
</dbReference>
<dbReference type="InterPro" id="IPR052514">
    <property type="entry name" value="SAM-dependent_MTase"/>
</dbReference>
<comment type="caution">
    <text evidence="2">The sequence shown here is derived from an EMBL/GenBank/DDBJ whole genome shotgun (WGS) entry which is preliminary data.</text>
</comment>
<dbReference type="Gene3D" id="3.40.50.150">
    <property type="entry name" value="Vaccinia Virus protein VP39"/>
    <property type="match status" value="1"/>
</dbReference>
<dbReference type="Proteomes" id="UP000603728">
    <property type="component" value="Unassembled WGS sequence"/>
</dbReference>
<reference evidence="2 3" key="1">
    <citation type="submission" date="2021-01" db="EMBL/GenBank/DDBJ databases">
        <title>Genome seq and assembly of Flavobacterium sp. GN10.</title>
        <authorList>
            <person name="Chhetri G."/>
        </authorList>
    </citation>
    <scope>NUCLEOTIDE SEQUENCE [LARGE SCALE GENOMIC DNA]</scope>
    <source>
        <strain evidence="2 3">GN10</strain>
    </source>
</reference>
<name>A0ABS1KI06_9FLAO</name>
<gene>
    <name evidence="2" type="ORF">JI750_18525</name>
</gene>
<organism evidence="2 3">
    <name type="scientific">Flavobacterium tagetis</name>
    <dbReference type="NCBI Taxonomy" id="2801336"/>
    <lineage>
        <taxon>Bacteria</taxon>
        <taxon>Pseudomonadati</taxon>
        <taxon>Bacteroidota</taxon>
        <taxon>Flavobacteriia</taxon>
        <taxon>Flavobacteriales</taxon>
        <taxon>Flavobacteriaceae</taxon>
        <taxon>Flavobacterium</taxon>
    </lineage>
</organism>
<keyword evidence="3" id="KW-1185">Reference proteome</keyword>
<keyword evidence="2" id="KW-0489">Methyltransferase</keyword>
<accession>A0ABS1KI06</accession>
<dbReference type="RefSeq" id="WP_202005739.1">
    <property type="nucleotide sequence ID" value="NZ_JAERSF010000004.1"/>
</dbReference>
<evidence type="ECO:0000313" key="3">
    <source>
        <dbReference type="Proteomes" id="UP000603728"/>
    </source>
</evidence>
<dbReference type="SUPFAM" id="SSF53335">
    <property type="entry name" value="S-adenosyl-L-methionine-dependent methyltransferases"/>
    <property type="match status" value="1"/>
</dbReference>
<evidence type="ECO:0000313" key="2">
    <source>
        <dbReference type="EMBL" id="MBL0738898.1"/>
    </source>
</evidence>
<sequence>MNNFTKAQVVCRFLPPIISQYVRNKIFTFKEGEVLSINFRKKAITGSQFIGNTNDFHALKFGVHGYFDWRNVILVNEILKYYKGTIVEIGANIGTETICFADIAKKQQVNVIAFEPVPANYDAVCTIKKENNLNELTIINKLVSHEIGYSFFKMPDGNESGSGFIANPISKEGFQEFEVTTLNVELLNKKKSAVFAIDVEGFEYNVLLGGIDIIKRDRPFLILEVNENYLEKRGNTTIKELNAFLGELEYKPFYIDKLGLKEVDIYNFKVKSNKNWICIPKEKMAIKDKLSNSIFYNALNPFINYRIL</sequence>